<accession>A0AAU8BUY9</accession>
<organism evidence="1">
    <name type="scientific">Salmonella phage PMBT35</name>
    <dbReference type="NCBI Taxonomy" id="3137287"/>
    <lineage>
        <taxon>Viruses</taxon>
    </lineage>
</organism>
<name>A0AAU8BUY9_9VIRU</name>
<protein>
    <submittedName>
        <fullName evidence="1">Uncharacterized protein</fullName>
    </submittedName>
</protein>
<dbReference type="EMBL" id="PP554580">
    <property type="protein sequence ID" value="XCD29898.1"/>
    <property type="molecule type" value="Genomic_DNA"/>
</dbReference>
<proteinExistence type="predicted"/>
<reference evidence="1" key="1">
    <citation type="submission" date="2024-03" db="EMBL/GenBank/DDBJ databases">
        <title>This phage originates from the Bacteriophage catalogue of the Bacteriophage Competence Centre, Department of Microbiology und Biotechnology, Max Rubner-Institut, Kiel, Germany.</title>
        <authorList>
            <person name="Sprotte S."/>
            <person name="Brinks E."/>
        </authorList>
    </citation>
    <scope>NUCLEOTIDE SEQUENCE</scope>
</reference>
<evidence type="ECO:0000313" key="1">
    <source>
        <dbReference type="EMBL" id="XCD29898.1"/>
    </source>
</evidence>
<sequence>MKRLLIIALVLLGAYLTEPGFTNSLGGLVLLGAGLWGGYIDGVATGRRQVLGGKSENPIK</sequence>